<keyword evidence="1" id="KW-1015">Disulfide bond</keyword>
<evidence type="ECO:0000256" key="1">
    <source>
        <dbReference type="ARBA" id="ARBA00023157"/>
    </source>
</evidence>
<keyword evidence="6" id="KW-1185">Reference proteome</keyword>
<name>A0A914YZ54_9BILA</name>
<dbReference type="GO" id="GO:0006508">
    <property type="term" value="P:proteolysis"/>
    <property type="evidence" value="ECO:0007669"/>
    <property type="project" value="UniProtKB-KW"/>
</dbReference>
<dbReference type="PRINTS" id="PR00722">
    <property type="entry name" value="CHYMOTRYPSIN"/>
</dbReference>
<proteinExistence type="inferred from homology"/>
<dbReference type="Proteomes" id="UP000887577">
    <property type="component" value="Unplaced"/>
</dbReference>
<evidence type="ECO:0000256" key="3">
    <source>
        <dbReference type="RuleBase" id="RU363034"/>
    </source>
</evidence>
<dbReference type="SMART" id="SM00020">
    <property type="entry name" value="Tryp_SPc"/>
    <property type="match status" value="1"/>
</dbReference>
<dbReference type="InterPro" id="IPR001254">
    <property type="entry name" value="Trypsin_dom"/>
</dbReference>
<dbReference type="PROSITE" id="PS50240">
    <property type="entry name" value="TRYPSIN_DOM"/>
    <property type="match status" value="1"/>
</dbReference>
<dbReference type="PANTHER" id="PTHR24256">
    <property type="entry name" value="TRYPTASE-RELATED"/>
    <property type="match status" value="1"/>
</dbReference>
<keyword evidence="3" id="KW-0378">Hydrolase</keyword>
<protein>
    <submittedName>
        <fullName evidence="7">Peptidase S1 domain-containing protein</fullName>
    </submittedName>
</protein>
<dbReference type="GO" id="GO:0004252">
    <property type="term" value="F:serine-type endopeptidase activity"/>
    <property type="evidence" value="ECO:0007669"/>
    <property type="project" value="InterPro"/>
</dbReference>
<dbReference type="AlphaFoldDB" id="A0A914YZ54"/>
<organism evidence="6 7">
    <name type="scientific">Panagrolaimus superbus</name>
    <dbReference type="NCBI Taxonomy" id="310955"/>
    <lineage>
        <taxon>Eukaryota</taxon>
        <taxon>Metazoa</taxon>
        <taxon>Ecdysozoa</taxon>
        <taxon>Nematoda</taxon>
        <taxon>Chromadorea</taxon>
        <taxon>Rhabditida</taxon>
        <taxon>Tylenchina</taxon>
        <taxon>Panagrolaimomorpha</taxon>
        <taxon>Panagrolaimoidea</taxon>
        <taxon>Panagrolaimidae</taxon>
        <taxon>Panagrolaimus</taxon>
    </lineage>
</organism>
<dbReference type="SUPFAM" id="SSF50494">
    <property type="entry name" value="Trypsin-like serine proteases"/>
    <property type="match status" value="1"/>
</dbReference>
<keyword evidence="4" id="KW-0472">Membrane</keyword>
<feature type="domain" description="Peptidase S1" evidence="5">
    <location>
        <begin position="38"/>
        <end position="290"/>
    </location>
</feature>
<reference evidence="7" key="1">
    <citation type="submission" date="2022-11" db="UniProtKB">
        <authorList>
            <consortium name="WormBaseParasite"/>
        </authorList>
    </citation>
    <scope>IDENTIFICATION</scope>
</reference>
<dbReference type="InterPro" id="IPR001314">
    <property type="entry name" value="Peptidase_S1A"/>
</dbReference>
<sequence>MWVADDNFVYSIIVFLCIPLAPSLSSITNVLSFRQKRIIGGMNASIEERWAFAPSLKIITIGEEEFGQCGATIISKRHLLTAAHCIINLVNVAGNKDIKIIRDADYFLADLRLINDIDDNNFHSYNVTNRTYIHHNYNYDKFTNDIAVVEYPEDFDFGIEPIRLAADFIENEGEMAFAVGYGKYRPNDSENLTHSYYLREGVFVFREAEYCSQTWTRPNIDRKICSGEYGRGTALGDSGGPLMKNGDDGKWYQVGICSYGKRNSYYDRKTYPGISTRVSYYCPWIAKVTKGEVKCHPYERLTKSNVAEDLLFEKVFNMENNAHLLTINKFVLIMISFTMIF</sequence>
<keyword evidence="3" id="KW-0645">Protease</keyword>
<keyword evidence="3" id="KW-0720">Serine protease</keyword>
<dbReference type="InterPro" id="IPR009003">
    <property type="entry name" value="Peptidase_S1_PA"/>
</dbReference>
<evidence type="ECO:0000256" key="4">
    <source>
        <dbReference type="SAM" id="Phobius"/>
    </source>
</evidence>
<dbReference type="InterPro" id="IPR018114">
    <property type="entry name" value="TRYPSIN_HIS"/>
</dbReference>
<accession>A0A914YZ54</accession>
<keyword evidence="4" id="KW-0812">Transmembrane</keyword>
<evidence type="ECO:0000313" key="7">
    <source>
        <dbReference type="WBParaSite" id="PSU_v2.g4913.t1"/>
    </source>
</evidence>
<dbReference type="InterPro" id="IPR051487">
    <property type="entry name" value="Ser/Thr_Proteases_Immune/Dev"/>
</dbReference>
<dbReference type="Pfam" id="PF00089">
    <property type="entry name" value="Trypsin"/>
    <property type="match status" value="1"/>
</dbReference>
<dbReference type="PROSITE" id="PS00135">
    <property type="entry name" value="TRYPSIN_SER"/>
    <property type="match status" value="1"/>
</dbReference>
<evidence type="ECO:0000256" key="2">
    <source>
        <dbReference type="ARBA" id="ARBA00024195"/>
    </source>
</evidence>
<dbReference type="WBParaSite" id="PSU_v2.g4913.t1">
    <property type="protein sequence ID" value="PSU_v2.g4913.t1"/>
    <property type="gene ID" value="PSU_v2.g4913"/>
</dbReference>
<feature type="transmembrane region" description="Helical" evidence="4">
    <location>
        <begin position="12"/>
        <end position="33"/>
    </location>
</feature>
<dbReference type="InterPro" id="IPR043504">
    <property type="entry name" value="Peptidase_S1_PA_chymotrypsin"/>
</dbReference>
<dbReference type="CDD" id="cd00190">
    <property type="entry name" value="Tryp_SPc"/>
    <property type="match status" value="1"/>
</dbReference>
<dbReference type="InterPro" id="IPR033116">
    <property type="entry name" value="TRYPSIN_SER"/>
</dbReference>
<dbReference type="Gene3D" id="2.40.10.10">
    <property type="entry name" value="Trypsin-like serine proteases"/>
    <property type="match status" value="1"/>
</dbReference>
<comment type="similarity">
    <text evidence="2">Belongs to the peptidase S1 family. CLIP subfamily.</text>
</comment>
<evidence type="ECO:0000259" key="5">
    <source>
        <dbReference type="PROSITE" id="PS50240"/>
    </source>
</evidence>
<keyword evidence="4" id="KW-1133">Transmembrane helix</keyword>
<dbReference type="PROSITE" id="PS00134">
    <property type="entry name" value="TRYPSIN_HIS"/>
    <property type="match status" value="1"/>
</dbReference>
<evidence type="ECO:0000313" key="6">
    <source>
        <dbReference type="Proteomes" id="UP000887577"/>
    </source>
</evidence>